<feature type="domain" description="Thiamine-binding protein" evidence="2">
    <location>
        <begin position="5"/>
        <end position="90"/>
    </location>
</feature>
<dbReference type="SUPFAM" id="SSF89957">
    <property type="entry name" value="MTH1187/YkoF-like"/>
    <property type="match status" value="1"/>
</dbReference>
<dbReference type="InterPro" id="IPR029756">
    <property type="entry name" value="MTH1187/YkoF-like"/>
</dbReference>
<comment type="similarity">
    <text evidence="1">Belongs to the UPF0045 family.</text>
</comment>
<dbReference type="NCBIfam" id="TIGR00106">
    <property type="entry name" value="MTH1187 family thiamine-binding protein"/>
    <property type="match status" value="1"/>
</dbReference>
<dbReference type="EMBL" id="UOFM01000443">
    <property type="protein sequence ID" value="VAW82034.1"/>
    <property type="molecule type" value="Genomic_DNA"/>
</dbReference>
<dbReference type="AlphaFoldDB" id="A0A3B0ZL20"/>
<accession>A0A3B0ZL20</accession>
<organism evidence="3">
    <name type="scientific">hydrothermal vent metagenome</name>
    <dbReference type="NCBI Taxonomy" id="652676"/>
    <lineage>
        <taxon>unclassified sequences</taxon>
        <taxon>metagenomes</taxon>
        <taxon>ecological metagenomes</taxon>
    </lineage>
</organism>
<protein>
    <recommendedName>
        <fullName evidence="2">Thiamine-binding protein domain-containing protein</fullName>
    </recommendedName>
</protein>
<reference evidence="3" key="1">
    <citation type="submission" date="2018-06" db="EMBL/GenBank/DDBJ databases">
        <authorList>
            <person name="Zhirakovskaya E."/>
        </authorList>
    </citation>
    <scope>NUCLEOTIDE SEQUENCE</scope>
</reference>
<dbReference type="InterPro" id="IPR051614">
    <property type="entry name" value="UPF0045_domain"/>
</dbReference>
<evidence type="ECO:0000259" key="2">
    <source>
        <dbReference type="Pfam" id="PF01910"/>
    </source>
</evidence>
<dbReference type="GO" id="GO:0005829">
    <property type="term" value="C:cytosol"/>
    <property type="evidence" value="ECO:0007669"/>
    <property type="project" value="TreeGrafter"/>
</dbReference>
<dbReference type="Gene3D" id="3.30.70.930">
    <property type="match status" value="1"/>
</dbReference>
<dbReference type="InterPro" id="IPR002767">
    <property type="entry name" value="Thiamine_BP"/>
</dbReference>
<proteinExistence type="inferred from homology"/>
<dbReference type="PANTHER" id="PTHR33777">
    <property type="entry name" value="UPF0045 PROTEIN ECM15"/>
    <property type="match status" value="1"/>
</dbReference>
<dbReference type="Pfam" id="PF01910">
    <property type="entry name" value="Thiamine_BP"/>
    <property type="match status" value="1"/>
</dbReference>
<dbReference type="PANTHER" id="PTHR33777:SF1">
    <property type="entry name" value="UPF0045 PROTEIN ECM15"/>
    <property type="match status" value="1"/>
</dbReference>
<gene>
    <name evidence="3" type="ORF">MNBD_GAMMA14-1849</name>
</gene>
<name>A0A3B0ZL20_9ZZZZ</name>
<evidence type="ECO:0000313" key="3">
    <source>
        <dbReference type="EMBL" id="VAW82034.1"/>
    </source>
</evidence>
<evidence type="ECO:0000256" key="1">
    <source>
        <dbReference type="ARBA" id="ARBA00010272"/>
    </source>
</evidence>
<sequence>MKATAELQVVPIGEGVSVRQQIGRVVALLNTGDFIVETHASGTNIEGELDAILAMVAKIHEQLHADGSIRLVSYLKLETRTDKVPTLAGKAL</sequence>